<dbReference type="EMBL" id="JAEPRB010000114">
    <property type="protein sequence ID" value="KAG2221265.1"/>
    <property type="molecule type" value="Genomic_DNA"/>
</dbReference>
<dbReference type="InterPro" id="IPR053263">
    <property type="entry name" value="Euk_RPA34_RNAP_subunit"/>
</dbReference>
<organism evidence="2 3">
    <name type="scientific">Circinella minor</name>
    <dbReference type="NCBI Taxonomy" id="1195481"/>
    <lineage>
        <taxon>Eukaryota</taxon>
        <taxon>Fungi</taxon>
        <taxon>Fungi incertae sedis</taxon>
        <taxon>Mucoromycota</taxon>
        <taxon>Mucoromycotina</taxon>
        <taxon>Mucoromycetes</taxon>
        <taxon>Mucorales</taxon>
        <taxon>Lichtheimiaceae</taxon>
        <taxon>Circinella</taxon>
    </lineage>
</organism>
<feature type="compositionally biased region" description="Polar residues" evidence="1">
    <location>
        <begin position="1"/>
        <end position="26"/>
    </location>
</feature>
<dbReference type="Proteomes" id="UP000646827">
    <property type="component" value="Unassembled WGS sequence"/>
</dbReference>
<dbReference type="Gene3D" id="6.20.250.70">
    <property type="match status" value="1"/>
</dbReference>
<keyword evidence="3" id="KW-1185">Reference proteome</keyword>
<gene>
    <name evidence="2" type="ORF">INT45_012386</name>
</gene>
<feature type="compositionally biased region" description="Basic residues" evidence="1">
    <location>
        <begin position="221"/>
        <end position="230"/>
    </location>
</feature>
<proteinExistence type="predicted"/>
<dbReference type="GO" id="GO:0006360">
    <property type="term" value="P:transcription by RNA polymerase I"/>
    <property type="evidence" value="ECO:0007669"/>
    <property type="project" value="InterPro"/>
</dbReference>
<dbReference type="InterPro" id="IPR013240">
    <property type="entry name" value="DNA-dir_RNA_pol1_su_RPA34"/>
</dbReference>
<dbReference type="AlphaFoldDB" id="A0A8H7S317"/>
<evidence type="ECO:0000256" key="1">
    <source>
        <dbReference type="SAM" id="MobiDB-lite"/>
    </source>
</evidence>
<dbReference type="PANTHER" id="PTHR28155:SF1">
    <property type="entry name" value="DNA-DIRECTED RNA POLYMERASE I SUBUNIT RPA34.5-DOMAIN-CONTAINING PROTEIN"/>
    <property type="match status" value="1"/>
</dbReference>
<sequence>MAGNSQTAPTGYTEFKSTSKSTFNTEKINDNNDKELWLIRVPENVPLDKLKGLEIKLPSAKKHSRKPLAKMNHKDSEYALYRVPQVTDEKENSKDDDEENDDDIGVSGQEMAGFTCLLPEEEYLAYAPKEFSQYLILDEQVNVPDSIEIAKEISSRPPAKRDQPENLEMRFKPYGFDTVGVPSSSPAVAAAEILNNNTTESSSKINGEKKRKRKEGEEKEKKKKLKKEKK</sequence>
<evidence type="ECO:0008006" key="4">
    <source>
        <dbReference type="Google" id="ProtNLM"/>
    </source>
</evidence>
<dbReference type="Pfam" id="PF08208">
    <property type="entry name" value="RNA_polI_A34"/>
    <property type="match status" value="1"/>
</dbReference>
<feature type="region of interest" description="Disordered" evidence="1">
    <location>
        <begin position="1"/>
        <end position="27"/>
    </location>
</feature>
<accession>A0A8H7S317</accession>
<evidence type="ECO:0000313" key="3">
    <source>
        <dbReference type="Proteomes" id="UP000646827"/>
    </source>
</evidence>
<reference evidence="2 3" key="1">
    <citation type="submission" date="2020-12" db="EMBL/GenBank/DDBJ databases">
        <title>Metabolic potential, ecology and presence of endohyphal bacteria is reflected in genomic diversity of Mucoromycotina.</title>
        <authorList>
            <person name="Muszewska A."/>
            <person name="Okrasinska A."/>
            <person name="Steczkiewicz K."/>
            <person name="Drgas O."/>
            <person name="Orlowska M."/>
            <person name="Perlinska-Lenart U."/>
            <person name="Aleksandrzak-Piekarczyk T."/>
            <person name="Szatraj K."/>
            <person name="Zielenkiewicz U."/>
            <person name="Pilsyk S."/>
            <person name="Malc E."/>
            <person name="Mieczkowski P."/>
            <person name="Kruszewska J.S."/>
            <person name="Biernat P."/>
            <person name="Pawlowska J."/>
        </authorList>
    </citation>
    <scope>NUCLEOTIDE SEQUENCE [LARGE SCALE GENOMIC DNA]</scope>
    <source>
        <strain evidence="2 3">CBS 142.35</strain>
    </source>
</reference>
<feature type="region of interest" description="Disordered" evidence="1">
    <location>
        <begin position="192"/>
        <end position="230"/>
    </location>
</feature>
<feature type="compositionally biased region" description="Polar residues" evidence="1">
    <location>
        <begin position="194"/>
        <end position="205"/>
    </location>
</feature>
<evidence type="ECO:0000313" key="2">
    <source>
        <dbReference type="EMBL" id="KAG2221265.1"/>
    </source>
</evidence>
<comment type="caution">
    <text evidence="2">The sequence shown here is derived from an EMBL/GenBank/DDBJ whole genome shotgun (WGS) entry which is preliminary data.</text>
</comment>
<dbReference type="OrthoDB" id="76224at2759"/>
<feature type="region of interest" description="Disordered" evidence="1">
    <location>
        <begin position="61"/>
        <end position="107"/>
    </location>
</feature>
<dbReference type="PANTHER" id="PTHR28155">
    <property type="entry name" value="ACR243WP"/>
    <property type="match status" value="1"/>
</dbReference>
<name>A0A8H7S317_9FUNG</name>
<feature type="compositionally biased region" description="Acidic residues" evidence="1">
    <location>
        <begin position="94"/>
        <end position="104"/>
    </location>
</feature>
<protein>
    <recommendedName>
        <fullName evidence="4">DNA-directed RNA polymerase I subunit RPA34.5</fullName>
    </recommendedName>
</protein>